<feature type="transmembrane region" description="Helical" evidence="1">
    <location>
        <begin position="61"/>
        <end position="81"/>
    </location>
</feature>
<feature type="transmembrane region" description="Helical" evidence="1">
    <location>
        <begin position="87"/>
        <end position="104"/>
    </location>
</feature>
<reference evidence="3" key="1">
    <citation type="submission" date="2016-10" db="EMBL/GenBank/DDBJ databases">
        <authorList>
            <person name="Varghese N."/>
            <person name="Submissions S."/>
        </authorList>
    </citation>
    <scope>NUCLEOTIDE SEQUENCE [LARGE SCALE GENOMIC DNA]</scope>
    <source>
        <strain evidence="3">DSM 13577</strain>
    </source>
</reference>
<evidence type="ECO:0000313" key="2">
    <source>
        <dbReference type="EMBL" id="SES83141.1"/>
    </source>
</evidence>
<feature type="transmembrane region" description="Helical" evidence="1">
    <location>
        <begin position="116"/>
        <end position="138"/>
    </location>
</feature>
<sequence length="174" mass="19339">MKDFQIKELVFISIVVATILAGGYLLLPLMQILPIPAFRGIIVAPIYGAGITLVTLKIKKFGVITLFSLVIGGVLSIFFIWMSIITLLGGILTEVFCALIFKTYANQYSIAFASGFFPAIQILLTLFVITFILAWFPINLLTNPLIIFLPFLITFILGYGTSWTLLKILTKRKI</sequence>
<dbReference type="AlphaFoldDB" id="A0A1H9ZN08"/>
<keyword evidence="1" id="KW-0472">Membrane</keyword>
<protein>
    <recommendedName>
        <fullName evidence="4">Energy-coupling factor transport system substrate-specific component</fullName>
    </recommendedName>
</protein>
<feature type="transmembrane region" description="Helical" evidence="1">
    <location>
        <begin position="144"/>
        <end position="166"/>
    </location>
</feature>
<evidence type="ECO:0000256" key="1">
    <source>
        <dbReference type="SAM" id="Phobius"/>
    </source>
</evidence>
<dbReference type="RefSeq" id="WP_091349680.1">
    <property type="nucleotide sequence ID" value="NZ_FOIF01000011.1"/>
</dbReference>
<feature type="transmembrane region" description="Helical" evidence="1">
    <location>
        <begin position="9"/>
        <end position="27"/>
    </location>
</feature>
<feature type="transmembrane region" description="Helical" evidence="1">
    <location>
        <begin position="33"/>
        <end position="54"/>
    </location>
</feature>
<proteinExistence type="predicted"/>
<dbReference type="Proteomes" id="UP000243819">
    <property type="component" value="Unassembled WGS sequence"/>
</dbReference>
<organism evidence="2 3">
    <name type="scientific">Anaerobranca gottschalkii DSM 13577</name>
    <dbReference type="NCBI Taxonomy" id="1120990"/>
    <lineage>
        <taxon>Bacteria</taxon>
        <taxon>Bacillati</taxon>
        <taxon>Bacillota</taxon>
        <taxon>Clostridia</taxon>
        <taxon>Eubacteriales</taxon>
        <taxon>Proteinivoracaceae</taxon>
        <taxon>Anaerobranca</taxon>
    </lineage>
</organism>
<evidence type="ECO:0000313" key="3">
    <source>
        <dbReference type="Proteomes" id="UP000243819"/>
    </source>
</evidence>
<dbReference type="EMBL" id="FOIF01000011">
    <property type="protein sequence ID" value="SES83141.1"/>
    <property type="molecule type" value="Genomic_DNA"/>
</dbReference>
<name>A0A1H9ZN08_9FIRM</name>
<keyword evidence="1" id="KW-0812">Transmembrane</keyword>
<keyword evidence="1" id="KW-1133">Transmembrane helix</keyword>
<dbReference type="STRING" id="1120990.SAMN03080614_101126"/>
<evidence type="ECO:0008006" key="4">
    <source>
        <dbReference type="Google" id="ProtNLM"/>
    </source>
</evidence>
<keyword evidence="3" id="KW-1185">Reference proteome</keyword>
<accession>A0A1H9ZN08</accession>
<gene>
    <name evidence="2" type="ORF">SAMN03080614_101126</name>
</gene>
<dbReference type="OrthoDB" id="2087270at2"/>